<organism evidence="3 4">
    <name type="scientific">Desulfopila aestuarii DSM 18488</name>
    <dbReference type="NCBI Taxonomy" id="1121416"/>
    <lineage>
        <taxon>Bacteria</taxon>
        <taxon>Pseudomonadati</taxon>
        <taxon>Thermodesulfobacteriota</taxon>
        <taxon>Desulfobulbia</taxon>
        <taxon>Desulfobulbales</taxon>
        <taxon>Desulfocapsaceae</taxon>
        <taxon>Desulfopila</taxon>
    </lineage>
</organism>
<evidence type="ECO:0000313" key="3">
    <source>
        <dbReference type="EMBL" id="SHO42738.1"/>
    </source>
</evidence>
<dbReference type="GO" id="GO:0008725">
    <property type="term" value="F:DNA-3-methyladenine glycosylase activity"/>
    <property type="evidence" value="ECO:0007669"/>
    <property type="project" value="InterPro"/>
</dbReference>
<keyword evidence="2" id="KW-1133">Transmembrane helix</keyword>
<dbReference type="GO" id="GO:0046872">
    <property type="term" value="F:metal ion binding"/>
    <property type="evidence" value="ECO:0007669"/>
    <property type="project" value="UniProtKB-KW"/>
</dbReference>
<dbReference type="EMBL" id="FRFE01000001">
    <property type="protein sequence ID" value="SHO42738.1"/>
    <property type="molecule type" value="Genomic_DNA"/>
</dbReference>
<dbReference type="Pfam" id="PF03352">
    <property type="entry name" value="Adenine_glyco"/>
    <property type="match status" value="1"/>
</dbReference>
<feature type="transmembrane region" description="Helical" evidence="2">
    <location>
        <begin position="156"/>
        <end position="175"/>
    </location>
</feature>
<name>A0A1M7XVR1_9BACT</name>
<dbReference type="Proteomes" id="UP000184603">
    <property type="component" value="Unassembled WGS sequence"/>
</dbReference>
<evidence type="ECO:0000256" key="2">
    <source>
        <dbReference type="SAM" id="Phobius"/>
    </source>
</evidence>
<dbReference type="InterPro" id="IPR011257">
    <property type="entry name" value="DNA_glycosylase"/>
</dbReference>
<keyword evidence="1" id="KW-0479">Metal-binding</keyword>
<keyword evidence="2" id="KW-0472">Membrane</keyword>
<gene>
    <name evidence="3" type="ORF">SAMN02745220_00126</name>
</gene>
<dbReference type="RefSeq" id="WP_073611501.1">
    <property type="nucleotide sequence ID" value="NZ_FRFE01000001.1"/>
</dbReference>
<dbReference type="InterPro" id="IPR005019">
    <property type="entry name" value="Adenine_glyco"/>
</dbReference>
<dbReference type="AlphaFoldDB" id="A0A1M7XVR1"/>
<dbReference type="OrthoDB" id="9807664at2"/>
<keyword evidence="4" id="KW-1185">Reference proteome</keyword>
<dbReference type="SUPFAM" id="SSF48150">
    <property type="entry name" value="DNA-glycosylase"/>
    <property type="match status" value="1"/>
</dbReference>
<reference evidence="3 4" key="1">
    <citation type="submission" date="2016-12" db="EMBL/GenBank/DDBJ databases">
        <authorList>
            <person name="Song W.-J."/>
            <person name="Kurnit D.M."/>
        </authorList>
    </citation>
    <scope>NUCLEOTIDE SEQUENCE [LARGE SCALE GENOMIC DNA]</scope>
    <source>
        <strain evidence="3 4">DSM 18488</strain>
    </source>
</reference>
<keyword evidence="1" id="KW-0862">Zinc</keyword>
<evidence type="ECO:0000313" key="4">
    <source>
        <dbReference type="Proteomes" id="UP000184603"/>
    </source>
</evidence>
<evidence type="ECO:0000256" key="1">
    <source>
        <dbReference type="PIRSR" id="PIRSR605019-1"/>
    </source>
</evidence>
<feature type="binding site" evidence="1">
    <location>
        <position position="6"/>
    </location>
    <ligand>
        <name>Zn(2+)</name>
        <dbReference type="ChEBI" id="CHEBI:29105"/>
    </ligand>
</feature>
<sequence>MKIIRCKWCDLSSPEYVRYHDEQWGVPVHDDRLLFEMLVLEGMQAGLSWLSILKKRDNFLKAFDNFDVVKVAGYDEEKVAALLQDAGIVRNRLKINGTIRNARSFLEIVREYGSFDSYIWNWVDYTPVQNDYTDRSEIPAETDLSRRISKDLKKRGMTFVGPVIIYAFMQAIGMVNDHDPDCFRRAEIAAM</sequence>
<dbReference type="InterPro" id="IPR052891">
    <property type="entry name" value="DNA-3mA_glycosylase"/>
</dbReference>
<dbReference type="Gene3D" id="1.10.340.30">
    <property type="entry name" value="Hypothetical protein, domain 2"/>
    <property type="match status" value="1"/>
</dbReference>
<keyword evidence="2" id="KW-0812">Transmembrane</keyword>
<feature type="binding site" evidence="1">
    <location>
        <position position="182"/>
    </location>
    <ligand>
        <name>Zn(2+)</name>
        <dbReference type="ChEBI" id="CHEBI:29105"/>
    </ligand>
</feature>
<accession>A0A1M7XVR1</accession>
<feature type="binding site" evidence="1">
    <location>
        <position position="20"/>
    </location>
    <ligand>
        <name>Zn(2+)</name>
        <dbReference type="ChEBI" id="CHEBI:29105"/>
    </ligand>
</feature>
<dbReference type="GO" id="GO:0006284">
    <property type="term" value="P:base-excision repair"/>
    <property type="evidence" value="ECO:0007669"/>
    <property type="project" value="InterPro"/>
</dbReference>
<dbReference type="STRING" id="1121416.SAMN02745220_00126"/>
<protein>
    <submittedName>
        <fullName evidence="3">DNA-3-methyladenine glycosylase I</fullName>
    </submittedName>
</protein>
<proteinExistence type="predicted"/>
<feature type="binding site" evidence="1">
    <location>
        <position position="178"/>
    </location>
    <ligand>
        <name>Zn(2+)</name>
        <dbReference type="ChEBI" id="CHEBI:29105"/>
    </ligand>
</feature>
<dbReference type="PANTHER" id="PTHR30037:SF4">
    <property type="entry name" value="DNA-3-METHYLADENINE GLYCOSYLASE I"/>
    <property type="match status" value="1"/>
</dbReference>
<dbReference type="PANTHER" id="PTHR30037">
    <property type="entry name" value="DNA-3-METHYLADENINE GLYCOSYLASE 1"/>
    <property type="match status" value="1"/>
</dbReference>